<evidence type="ECO:0000313" key="3">
    <source>
        <dbReference type="RefSeq" id="XP_017684547.1"/>
    </source>
</evidence>
<keyword evidence="2" id="KW-1185">Reference proteome</keyword>
<gene>
    <name evidence="3" type="primary">LOC108504292</name>
</gene>
<sequence length="249" mass="27123">MWIQNQTGHPKPNHKHDRIPGFQPSPGARGPLFPGRARGPPSPLRCARDPGASCPAPPAAAPASHPDPRKAGPGSHPLPVPTPTPGRPDQGLTRSRTGPFPAGAAARPRQAGPPGLRMSRGRSGRGRAGERDSRGAGSVWERDSRGAGSGWERDPAGSGHRGMGPKSKNKPGGKKAEKKEEEVKLNEGDEAEREEAARLEKERLERERLARLEAKYQEQKESELAELNSLEQKFLSAQQWKMEYREHEK</sequence>
<organism evidence="2 3">
    <name type="scientific">Lepidothrix coronata</name>
    <name type="common">blue-crowned manakin</name>
    <dbReference type="NCBI Taxonomy" id="321398"/>
    <lineage>
        <taxon>Eukaryota</taxon>
        <taxon>Metazoa</taxon>
        <taxon>Chordata</taxon>
        <taxon>Craniata</taxon>
        <taxon>Vertebrata</taxon>
        <taxon>Euteleostomi</taxon>
        <taxon>Archelosauria</taxon>
        <taxon>Archosauria</taxon>
        <taxon>Dinosauria</taxon>
        <taxon>Saurischia</taxon>
        <taxon>Theropoda</taxon>
        <taxon>Coelurosauria</taxon>
        <taxon>Aves</taxon>
        <taxon>Neognathae</taxon>
        <taxon>Neoaves</taxon>
        <taxon>Telluraves</taxon>
        <taxon>Australaves</taxon>
        <taxon>Passeriformes</taxon>
        <taxon>Pipridae</taxon>
        <taxon>Lepidothrix</taxon>
    </lineage>
</organism>
<proteinExistence type="predicted"/>
<protein>
    <submittedName>
        <fullName evidence="3">Cuticle collagen 2-like</fullName>
    </submittedName>
</protein>
<feature type="compositionally biased region" description="Basic and acidic residues" evidence="1">
    <location>
        <begin position="174"/>
        <end position="187"/>
    </location>
</feature>
<feature type="compositionally biased region" description="Basic and acidic residues" evidence="1">
    <location>
        <begin position="194"/>
        <end position="203"/>
    </location>
</feature>
<dbReference type="AlphaFoldDB" id="A0A6J0ID14"/>
<feature type="compositionally biased region" description="Basic and acidic residues" evidence="1">
    <location>
        <begin position="127"/>
        <end position="155"/>
    </location>
</feature>
<dbReference type="OrthoDB" id="297923at2759"/>
<evidence type="ECO:0000313" key="2">
    <source>
        <dbReference type="Proteomes" id="UP000504624"/>
    </source>
</evidence>
<dbReference type="Proteomes" id="UP000504624">
    <property type="component" value="Unplaced"/>
</dbReference>
<dbReference type="RefSeq" id="XP_017684547.1">
    <property type="nucleotide sequence ID" value="XM_017829058.1"/>
</dbReference>
<feature type="compositionally biased region" description="Low complexity" evidence="1">
    <location>
        <begin position="96"/>
        <end position="118"/>
    </location>
</feature>
<evidence type="ECO:0000256" key="1">
    <source>
        <dbReference type="SAM" id="MobiDB-lite"/>
    </source>
</evidence>
<accession>A0A6J0ID14</accession>
<name>A0A6J0ID14_9PASS</name>
<feature type="region of interest" description="Disordered" evidence="1">
    <location>
        <begin position="1"/>
        <end position="203"/>
    </location>
</feature>
<feature type="compositionally biased region" description="Pro residues" evidence="1">
    <location>
        <begin position="76"/>
        <end position="86"/>
    </location>
</feature>
<dbReference type="GeneID" id="108504292"/>
<reference evidence="3" key="1">
    <citation type="submission" date="2025-08" db="UniProtKB">
        <authorList>
            <consortium name="RefSeq"/>
        </authorList>
    </citation>
    <scope>IDENTIFICATION</scope>
</reference>
<feature type="non-terminal residue" evidence="3">
    <location>
        <position position="249"/>
    </location>
</feature>